<feature type="region of interest" description="Disordered" evidence="1">
    <location>
        <begin position="1"/>
        <end position="21"/>
    </location>
</feature>
<dbReference type="AlphaFoldDB" id="A0AAD7X8B8"/>
<feature type="compositionally biased region" description="Polar residues" evidence="1">
    <location>
        <begin position="1"/>
        <end position="16"/>
    </location>
</feature>
<sequence>MHTSIVSESQETSTRQRTADGMRRANKPVCLLCPDLNGRNGPKVVPTLVIEDTGKGLAQLAWLRQARLDFGLELNSTQNRLGLCLFHSPMMTSGDIVLCPPLRDLRRMVDCEIKDWDFRRREYLQSGKIPGRSAPQDLSGLLSYIWQATNHHEKGRPTGTVSYVAPSLRPEERNVMQPVSDLKQVLVFETRADQHLAVELPSSDEADIERRIFELNLQFNPSNKLWRVNPYAVIVRAMENLHGPYAPDATFFCTFAEPDIIVPMKNPIEEYEALLLQLRDLYSRTNENLLRECGYKPPIGLPMCLNGDLQATQQGVKNSGHVNRRHMNWLTPKQMKAAQKELRQLLIKYRDLEPVCILCGSADDVRAHRMTISYENGRYDEPHYWLSWLNLIPLVLPDYREHYDEITNLVLLCPDHADAYDCGAWRWAPSEQTRSSMLDACTHYEQHDGTGIDPHNVHATPGERDKFASFGTENTTYDLLIFLPQAMPKIDLLHSDLKLTSVAVAAEVFQSTNCPRVLRAFRTLRLDPYLAYASTLRMIGAAYLPLPDDDLKAVEDECLQIRTAWNRSLRTEKGITTPCDHLANFVRKRSLYLSQMQSSA</sequence>
<evidence type="ECO:0000313" key="2">
    <source>
        <dbReference type="EMBL" id="KAJ8468817.1"/>
    </source>
</evidence>
<proteinExistence type="predicted"/>
<reference evidence="2" key="1">
    <citation type="submission" date="2022-11" db="EMBL/GenBank/DDBJ databases">
        <title>Genome Sequence of Cubamyces cubensis.</title>
        <authorList>
            <person name="Buettner E."/>
        </authorList>
    </citation>
    <scope>NUCLEOTIDE SEQUENCE</scope>
    <source>
        <strain evidence="2">MPL-01</strain>
    </source>
</reference>
<name>A0AAD7X8B8_9APHY</name>
<comment type="caution">
    <text evidence="2">The sequence shown here is derived from an EMBL/GenBank/DDBJ whole genome shotgun (WGS) entry which is preliminary data.</text>
</comment>
<dbReference type="EMBL" id="JAPEVG010000319">
    <property type="protein sequence ID" value="KAJ8468817.1"/>
    <property type="molecule type" value="Genomic_DNA"/>
</dbReference>
<evidence type="ECO:0000256" key="1">
    <source>
        <dbReference type="SAM" id="MobiDB-lite"/>
    </source>
</evidence>
<protein>
    <submittedName>
        <fullName evidence="2">Uncharacterized protein</fullName>
    </submittedName>
</protein>
<keyword evidence="3" id="KW-1185">Reference proteome</keyword>
<accession>A0AAD7X8B8</accession>
<evidence type="ECO:0000313" key="3">
    <source>
        <dbReference type="Proteomes" id="UP001215151"/>
    </source>
</evidence>
<gene>
    <name evidence="2" type="ORF">ONZ51_g9388</name>
</gene>
<dbReference type="Proteomes" id="UP001215151">
    <property type="component" value="Unassembled WGS sequence"/>
</dbReference>
<organism evidence="2 3">
    <name type="scientific">Trametes cubensis</name>
    <dbReference type="NCBI Taxonomy" id="1111947"/>
    <lineage>
        <taxon>Eukaryota</taxon>
        <taxon>Fungi</taxon>
        <taxon>Dikarya</taxon>
        <taxon>Basidiomycota</taxon>
        <taxon>Agaricomycotina</taxon>
        <taxon>Agaricomycetes</taxon>
        <taxon>Polyporales</taxon>
        <taxon>Polyporaceae</taxon>
        <taxon>Trametes</taxon>
    </lineage>
</organism>